<keyword evidence="2" id="KW-1185">Reference proteome</keyword>
<proteinExistence type="predicted"/>
<organism evidence="1 2">
    <name type="scientific">Musa troglodytarum</name>
    <name type="common">fe'i banana</name>
    <dbReference type="NCBI Taxonomy" id="320322"/>
    <lineage>
        <taxon>Eukaryota</taxon>
        <taxon>Viridiplantae</taxon>
        <taxon>Streptophyta</taxon>
        <taxon>Embryophyta</taxon>
        <taxon>Tracheophyta</taxon>
        <taxon>Spermatophyta</taxon>
        <taxon>Magnoliopsida</taxon>
        <taxon>Liliopsida</taxon>
        <taxon>Zingiberales</taxon>
        <taxon>Musaceae</taxon>
        <taxon>Musa</taxon>
    </lineage>
</organism>
<accession>A0A9E7HL33</accession>
<protein>
    <submittedName>
        <fullName evidence="1">Uncharacterized protein</fullName>
    </submittedName>
</protein>
<name>A0A9E7HL33_9LILI</name>
<evidence type="ECO:0000313" key="1">
    <source>
        <dbReference type="EMBL" id="URE36566.1"/>
    </source>
</evidence>
<dbReference type="OrthoDB" id="408493at2759"/>
<dbReference type="Proteomes" id="UP001055439">
    <property type="component" value="Chromosome 8"/>
</dbReference>
<evidence type="ECO:0000313" key="2">
    <source>
        <dbReference type="Proteomes" id="UP001055439"/>
    </source>
</evidence>
<sequence>MAMLLTMVVSIFLFSFKPTLQLFLGIIICMISLHMLCSCSHVVDLQVKAASDTLKEIAVEPTGES</sequence>
<reference evidence="1" key="1">
    <citation type="submission" date="2022-05" db="EMBL/GenBank/DDBJ databases">
        <title>The Musa troglodytarum L. genome provides insights into the mechanism of non-climacteric behaviour and enrichment of carotenoids.</title>
        <authorList>
            <person name="Wang J."/>
        </authorList>
    </citation>
    <scope>NUCLEOTIDE SEQUENCE</scope>
    <source>
        <tissue evidence="1">Leaf</tissue>
    </source>
</reference>
<dbReference type="AlphaFoldDB" id="A0A9E7HL33"/>
<dbReference type="EMBL" id="CP097510">
    <property type="protein sequence ID" value="URE36566.1"/>
    <property type="molecule type" value="Genomic_DNA"/>
</dbReference>
<gene>
    <name evidence="1" type="ORF">MUK42_29719</name>
</gene>